<comment type="caution">
    <text evidence="1">The sequence shown here is derived from an EMBL/GenBank/DDBJ whole genome shotgun (WGS) entry which is preliminary data.</text>
</comment>
<name>S7YXJ8_STRMT</name>
<dbReference type="GO" id="GO:0006281">
    <property type="term" value="P:DNA repair"/>
    <property type="evidence" value="ECO:0007669"/>
    <property type="project" value="TreeGrafter"/>
</dbReference>
<dbReference type="Proteomes" id="UP000014973">
    <property type="component" value="Unassembled WGS sequence"/>
</dbReference>
<dbReference type="InterPro" id="IPR041492">
    <property type="entry name" value="HAD_2"/>
</dbReference>
<dbReference type="FunFam" id="1.10.150.240:FF:000018">
    <property type="entry name" value="Hydrolase, haloacid dehalogenase-like family"/>
    <property type="match status" value="1"/>
</dbReference>
<dbReference type="InterPro" id="IPR023198">
    <property type="entry name" value="PGP-like_dom2"/>
</dbReference>
<dbReference type="CDD" id="cd07523">
    <property type="entry name" value="HAD_YsbA-like"/>
    <property type="match status" value="1"/>
</dbReference>
<dbReference type="AlphaFoldDB" id="S7YXJ8"/>
<evidence type="ECO:0000313" key="2">
    <source>
        <dbReference type="Proteomes" id="UP000014973"/>
    </source>
</evidence>
<protein>
    <submittedName>
        <fullName evidence="1">DNA gyrase subunit B</fullName>
    </submittedName>
</protein>
<dbReference type="SUPFAM" id="SSF56784">
    <property type="entry name" value="HAD-like"/>
    <property type="match status" value="1"/>
</dbReference>
<dbReference type="PANTHER" id="PTHR43434:SF25">
    <property type="entry name" value="PHOSPHOGLYCOLATE PHOSPHATASE"/>
    <property type="match status" value="1"/>
</dbReference>
<dbReference type="InterPro" id="IPR050155">
    <property type="entry name" value="HAD-like_hydrolase_sf"/>
</dbReference>
<dbReference type="EMBL" id="ATAB01000003">
    <property type="protein sequence ID" value="EPR96019.1"/>
    <property type="molecule type" value="Genomic_DNA"/>
</dbReference>
<sequence>MWKTQGNHRFFHKKNAIMKGMKYHDYIWDLGGTLLDNYETSTAAFVETLALYGITQDHDSVYQALKVSTDFAIETFAPNLENFLEKYKENEARELEHPILFDGVSDLLKDISNQGGRHFLVSHRNDQVLEILEKTSIATYFTEVVTSNSGFKRKPDPESMIYLREKYQISSGLVIGDRPIDIEAGQAAGLATHLFTSIVNLRQVLDM</sequence>
<proteinExistence type="predicted"/>
<dbReference type="SFLD" id="SFLDS00003">
    <property type="entry name" value="Haloacid_Dehalogenase"/>
    <property type="match status" value="1"/>
</dbReference>
<dbReference type="Pfam" id="PF13419">
    <property type="entry name" value="HAD_2"/>
    <property type="match status" value="1"/>
</dbReference>
<dbReference type="SFLD" id="SFLDG01129">
    <property type="entry name" value="C1.5:_HAD__Beta-PGM__Phosphata"/>
    <property type="match status" value="1"/>
</dbReference>
<dbReference type="Gene3D" id="3.40.50.1000">
    <property type="entry name" value="HAD superfamily/HAD-like"/>
    <property type="match status" value="1"/>
</dbReference>
<dbReference type="InterPro" id="IPR006439">
    <property type="entry name" value="HAD-SF_hydro_IA"/>
</dbReference>
<dbReference type="PATRIC" id="fig|1340486.4.peg.724"/>
<organism evidence="1 2">
    <name type="scientific">Streptococcus mitis 29/42</name>
    <dbReference type="NCBI Taxonomy" id="1340486"/>
    <lineage>
        <taxon>Bacteria</taxon>
        <taxon>Bacillati</taxon>
        <taxon>Bacillota</taxon>
        <taxon>Bacilli</taxon>
        <taxon>Lactobacillales</taxon>
        <taxon>Streptococcaceae</taxon>
        <taxon>Streptococcus</taxon>
        <taxon>Streptococcus mitis group</taxon>
    </lineage>
</organism>
<dbReference type="InterPro" id="IPR036412">
    <property type="entry name" value="HAD-like_sf"/>
</dbReference>
<gene>
    <name evidence="1" type="ORF">M060_03320</name>
</gene>
<dbReference type="PANTHER" id="PTHR43434">
    <property type="entry name" value="PHOSPHOGLYCOLATE PHOSPHATASE"/>
    <property type="match status" value="1"/>
</dbReference>
<dbReference type="SFLD" id="SFLDG01135">
    <property type="entry name" value="C1.5.6:_HAD__Beta-PGM__Phospha"/>
    <property type="match status" value="1"/>
</dbReference>
<dbReference type="GO" id="GO:0008967">
    <property type="term" value="F:phosphoglycolate phosphatase activity"/>
    <property type="evidence" value="ECO:0007669"/>
    <property type="project" value="TreeGrafter"/>
</dbReference>
<accession>S7YXJ8</accession>
<dbReference type="GO" id="GO:0005829">
    <property type="term" value="C:cytosol"/>
    <property type="evidence" value="ECO:0007669"/>
    <property type="project" value="TreeGrafter"/>
</dbReference>
<evidence type="ECO:0000313" key="1">
    <source>
        <dbReference type="EMBL" id="EPR96019.1"/>
    </source>
</evidence>
<dbReference type="InterPro" id="IPR023214">
    <property type="entry name" value="HAD_sf"/>
</dbReference>
<reference evidence="1 2" key="1">
    <citation type="submission" date="2013-06" db="EMBL/GenBank/DDBJ databases">
        <title>Genome sequencing of Streptococcus mitis strains.</title>
        <authorList>
            <person name="Ikryannikova L.N."/>
            <person name="Ilina E.N."/>
            <person name="Kostryukova E.S."/>
            <person name="Semashko T.A."/>
            <person name="Savinova T.A."/>
            <person name="Karpova I.Y."/>
            <person name="Larin A.K."/>
            <person name="Ischenko D.S."/>
            <person name="Dubovickaya V.A."/>
            <person name="Sidorenko S.V."/>
            <person name="Govorun V.M."/>
        </authorList>
    </citation>
    <scope>NUCLEOTIDE SEQUENCE [LARGE SCALE GENOMIC DNA]</scope>
    <source>
        <strain evidence="1 2">29/42</strain>
    </source>
</reference>
<dbReference type="Gene3D" id="1.10.150.240">
    <property type="entry name" value="Putative phosphatase, domain 2"/>
    <property type="match status" value="1"/>
</dbReference>
<dbReference type="NCBIfam" id="TIGR01549">
    <property type="entry name" value="HAD-SF-IA-v1"/>
    <property type="match status" value="1"/>
</dbReference>